<protein>
    <recommendedName>
        <fullName evidence="8">Metalloprotease</fullName>
    </recommendedName>
</protein>
<dbReference type="AlphaFoldDB" id="A0A327T0Q3"/>
<evidence type="ECO:0000256" key="4">
    <source>
        <dbReference type="ARBA" id="ARBA00023136"/>
    </source>
</evidence>
<comment type="caution">
    <text evidence="6">The sequence shown here is derived from an EMBL/GenBank/DDBJ whole genome shotgun (WGS) entry which is preliminary data.</text>
</comment>
<feature type="transmembrane region" description="Helical" evidence="5">
    <location>
        <begin position="21"/>
        <end position="40"/>
    </location>
</feature>
<accession>A0A327T0Q3</accession>
<dbReference type="Pfam" id="PF04228">
    <property type="entry name" value="Zn_peptidase"/>
    <property type="match status" value="1"/>
</dbReference>
<dbReference type="OrthoDB" id="9774900at2"/>
<evidence type="ECO:0000313" key="6">
    <source>
        <dbReference type="EMBL" id="RAJ34342.1"/>
    </source>
</evidence>
<evidence type="ECO:0000256" key="3">
    <source>
        <dbReference type="ARBA" id="ARBA00022989"/>
    </source>
</evidence>
<keyword evidence="2 5" id="KW-0812">Transmembrane</keyword>
<dbReference type="GO" id="GO:0016020">
    <property type="term" value="C:membrane"/>
    <property type="evidence" value="ECO:0007669"/>
    <property type="project" value="UniProtKB-SubCell"/>
</dbReference>
<reference evidence="6 7" key="1">
    <citation type="submission" date="2018-06" db="EMBL/GenBank/DDBJ databases">
        <title>Genomic Encyclopedia of Archaeal and Bacterial Type Strains, Phase II (KMG-II): from individual species to whole genera.</title>
        <authorList>
            <person name="Goeker M."/>
        </authorList>
    </citation>
    <scope>NUCLEOTIDE SEQUENCE [LARGE SCALE GENOMIC DNA]</scope>
    <source>
        <strain evidence="6 7">DSM 14825</strain>
    </source>
</reference>
<organism evidence="6 7">
    <name type="scientific">Pedobacter cryoconitis</name>
    <dbReference type="NCBI Taxonomy" id="188932"/>
    <lineage>
        <taxon>Bacteria</taxon>
        <taxon>Pseudomonadati</taxon>
        <taxon>Bacteroidota</taxon>
        <taxon>Sphingobacteriia</taxon>
        <taxon>Sphingobacteriales</taxon>
        <taxon>Sphingobacteriaceae</taxon>
        <taxon>Pedobacter</taxon>
    </lineage>
</organism>
<dbReference type="STRING" id="188932.AY601_4263"/>
<evidence type="ECO:0000256" key="2">
    <source>
        <dbReference type="ARBA" id="ARBA00022692"/>
    </source>
</evidence>
<dbReference type="InterPro" id="IPR007343">
    <property type="entry name" value="Uncharacterised_pept_Zn_put"/>
</dbReference>
<gene>
    <name evidence="6" type="ORF">LY11_01234</name>
</gene>
<keyword evidence="4 5" id="KW-0472">Membrane</keyword>
<comment type="subcellular location">
    <subcellularLocation>
        <location evidence="1">Membrane</location>
        <topology evidence="1">Single-pass membrane protein</topology>
    </subcellularLocation>
</comment>
<dbReference type="Proteomes" id="UP000249754">
    <property type="component" value="Unassembled WGS sequence"/>
</dbReference>
<evidence type="ECO:0008006" key="8">
    <source>
        <dbReference type="Google" id="ProtNLM"/>
    </source>
</evidence>
<proteinExistence type="predicted"/>
<dbReference type="EMBL" id="QLLR01000003">
    <property type="protein sequence ID" value="RAJ34342.1"/>
    <property type="molecule type" value="Genomic_DNA"/>
</dbReference>
<evidence type="ECO:0000313" key="7">
    <source>
        <dbReference type="Proteomes" id="UP000249754"/>
    </source>
</evidence>
<dbReference type="PANTHER" id="PTHR30168:SF0">
    <property type="entry name" value="INNER MEMBRANE PROTEIN"/>
    <property type="match status" value="1"/>
</dbReference>
<keyword evidence="3 5" id="KW-1133">Transmembrane helix</keyword>
<evidence type="ECO:0000256" key="1">
    <source>
        <dbReference type="ARBA" id="ARBA00004167"/>
    </source>
</evidence>
<sequence>MKWFGKDSDNVEDVRGSSGGKTLLGGGIGLIVVLVGMFFGTDLTGLVSQLPLGETQQVEVKQGANTDPELKFVSGVLASTEQVWDDEFSKMGKTYEHPKLTVFSGSVESACGRADAAVGPFYCPGDHKVYIDLGFYTELKDRFGAAGDFAQAYVVAHEVGHHVQNLLGISQKLDRARGSLSKTEYNKLSVKLELQADFFAGLWANHAQKFKDFQLDPGDLEEALTAANAIGDDKLQQQSSGQVVPDAFTHGTSAQRMYWFKKGFDTGDINQGDTFTSNQL</sequence>
<dbReference type="PANTHER" id="PTHR30168">
    <property type="entry name" value="PUTATIVE MEMBRANE PROTEIN YPFJ"/>
    <property type="match status" value="1"/>
</dbReference>
<dbReference type="RefSeq" id="WP_111632826.1">
    <property type="nucleotide sequence ID" value="NZ_QLLR01000003.1"/>
</dbReference>
<evidence type="ECO:0000256" key="5">
    <source>
        <dbReference type="SAM" id="Phobius"/>
    </source>
</evidence>
<name>A0A327T0Q3_9SPHI</name>